<reference evidence="2 3" key="1">
    <citation type="journal article" date="2019" name="Environ. Microbiol.">
        <title>Species interactions and distinct microbial communities in high Arctic permafrost affected cryosols are associated with the CH4 and CO2 gas fluxes.</title>
        <authorList>
            <person name="Altshuler I."/>
            <person name="Hamel J."/>
            <person name="Turney S."/>
            <person name="Magnuson E."/>
            <person name="Levesque R."/>
            <person name="Greer C."/>
            <person name="Whyte L.G."/>
        </authorList>
    </citation>
    <scope>NUCLEOTIDE SEQUENCE [LARGE SCALE GENOMIC DNA]</scope>
    <source>
        <strain evidence="2 3">S9.3A</strain>
    </source>
</reference>
<name>A0A502CM38_9MICO</name>
<keyword evidence="1" id="KW-1133">Transmembrane helix</keyword>
<feature type="transmembrane region" description="Helical" evidence="1">
    <location>
        <begin position="95"/>
        <end position="112"/>
    </location>
</feature>
<feature type="transmembrane region" description="Helical" evidence="1">
    <location>
        <begin position="70"/>
        <end position="88"/>
    </location>
</feature>
<keyword evidence="3" id="KW-1185">Reference proteome</keyword>
<sequence length="235" mass="25409">MTGQPPVRRIHGVGQSTDVRVLHGARLVAPLTVGGRALRVGLLVLVWSVWVVVATAYLELSGVAGETGAWRWSAVAFVPLAVPTWFLCRRMVRRRVIFLGATALIALLVWGIPAQATPSFGRVTTVADQWGTLSDGQLLGHAWEGNEWCFSDGCPAVVRYYAVPDAAVTVHAVSLRLETDGWRRHALAHGPAYCKGDFQIGVRRLDAADLTFVADVRRPPVGQEVVGLRVGANCL</sequence>
<keyword evidence="1" id="KW-0812">Transmembrane</keyword>
<dbReference type="AlphaFoldDB" id="A0A502CM38"/>
<comment type="caution">
    <text evidence="2">The sequence shown here is derived from an EMBL/GenBank/DDBJ whole genome shotgun (WGS) entry which is preliminary data.</text>
</comment>
<proteinExistence type="predicted"/>
<accession>A0A502CM38</accession>
<gene>
    <name evidence="2" type="ORF">EAH86_16800</name>
</gene>
<protein>
    <submittedName>
        <fullName evidence="2">Uncharacterized protein</fullName>
    </submittedName>
</protein>
<dbReference type="Proteomes" id="UP000317722">
    <property type="component" value="Unassembled WGS sequence"/>
</dbReference>
<feature type="transmembrane region" description="Helical" evidence="1">
    <location>
        <begin position="40"/>
        <end position="58"/>
    </location>
</feature>
<evidence type="ECO:0000313" key="2">
    <source>
        <dbReference type="EMBL" id="TPG13893.1"/>
    </source>
</evidence>
<evidence type="ECO:0000313" key="3">
    <source>
        <dbReference type="Proteomes" id="UP000317722"/>
    </source>
</evidence>
<keyword evidence="1" id="KW-0472">Membrane</keyword>
<dbReference type="EMBL" id="RCZM01000006">
    <property type="protein sequence ID" value="TPG13893.1"/>
    <property type="molecule type" value="Genomic_DNA"/>
</dbReference>
<evidence type="ECO:0000256" key="1">
    <source>
        <dbReference type="SAM" id="Phobius"/>
    </source>
</evidence>
<organism evidence="2 3">
    <name type="scientific">Pedococcus bigeumensis</name>
    <dbReference type="NCBI Taxonomy" id="433644"/>
    <lineage>
        <taxon>Bacteria</taxon>
        <taxon>Bacillati</taxon>
        <taxon>Actinomycetota</taxon>
        <taxon>Actinomycetes</taxon>
        <taxon>Micrococcales</taxon>
        <taxon>Intrasporangiaceae</taxon>
        <taxon>Pedococcus</taxon>
    </lineage>
</organism>